<proteinExistence type="predicted"/>
<feature type="region of interest" description="Disordered" evidence="1">
    <location>
        <begin position="1"/>
        <end position="26"/>
    </location>
</feature>
<sequence length="544" mass="61860">MRVSNLLPSGSGRQSSNDSTQVTLVKKKKDRREFELVSVRNKCLKNTVMSEPSSSEFLSRRIDELSKSTFPPPKPPSSRKHEVFKTEDFSDIDEHAESAPENLLDGGVENLLDYLRLPHYTTQLQLLRAIYSWLGNQQLVETVYDRDDVAVDSLEAGLPCKTILGIDKQVYNFPVGDLDVEDNQVWAAVHLDGSWRLVDVSGAFTGVTAPSVPAGCVLIEDSGEAKREWSDEEEVKNTQYRANDFFFLTDPDVFIYFSCPGPSEDPAWQLLKEPWSIERFLTEPRLYVNYFQAAWRMSESEKQTSRKVAIKGKCSVTFVKPNGSEDLKYRLYFDKQRSREEMPEDLQLSRYILTNNDNIDLTQALVTRLPVNGLYLLNIMDESEFKLCSISIEATQVRGQQQFPPGASIFGPTKAAVDMGLVDVSREEGVLVVREGEKIRMRFRSRRSLEVKASLLHNNQPSEDLAERLTVNQKDDEVVIDVKKAERGNDPDVLEAAINAAHQSKVSYALHRAPWFAKAERRLISLRRIATMSKRVLKVQYMSF</sequence>
<dbReference type="InterPro" id="IPR053041">
    <property type="entry name" value="Transglut-like_Superfamily_Mod"/>
</dbReference>
<dbReference type="PANTHER" id="PTHR47020">
    <property type="entry name" value="HILLARIN"/>
    <property type="match status" value="1"/>
</dbReference>
<evidence type="ECO:0000313" key="3">
    <source>
        <dbReference type="Proteomes" id="UP000245119"/>
    </source>
</evidence>
<keyword evidence="3" id="KW-1185">Reference proteome</keyword>
<dbReference type="PANTHER" id="PTHR47020:SF1">
    <property type="entry name" value="HILLARIN"/>
    <property type="match status" value="1"/>
</dbReference>
<evidence type="ECO:0000256" key="1">
    <source>
        <dbReference type="SAM" id="MobiDB-lite"/>
    </source>
</evidence>
<evidence type="ECO:0000313" key="2">
    <source>
        <dbReference type="EMBL" id="PVD22199.1"/>
    </source>
</evidence>
<dbReference type="AlphaFoldDB" id="A0A2T7NM05"/>
<organism evidence="2 3">
    <name type="scientific">Pomacea canaliculata</name>
    <name type="common">Golden apple snail</name>
    <dbReference type="NCBI Taxonomy" id="400727"/>
    <lineage>
        <taxon>Eukaryota</taxon>
        <taxon>Metazoa</taxon>
        <taxon>Spiralia</taxon>
        <taxon>Lophotrochozoa</taxon>
        <taxon>Mollusca</taxon>
        <taxon>Gastropoda</taxon>
        <taxon>Caenogastropoda</taxon>
        <taxon>Architaenioglossa</taxon>
        <taxon>Ampullarioidea</taxon>
        <taxon>Ampullariidae</taxon>
        <taxon>Pomacea</taxon>
    </lineage>
</organism>
<gene>
    <name evidence="2" type="ORF">C0Q70_18005</name>
</gene>
<dbReference type="Proteomes" id="UP000245119">
    <property type="component" value="Linkage Group LG11"/>
</dbReference>
<feature type="compositionally biased region" description="Polar residues" evidence="1">
    <location>
        <begin position="1"/>
        <end position="23"/>
    </location>
</feature>
<reference evidence="2 3" key="1">
    <citation type="submission" date="2018-04" db="EMBL/GenBank/DDBJ databases">
        <title>The genome of golden apple snail Pomacea canaliculata provides insight into stress tolerance and invasive adaptation.</title>
        <authorList>
            <person name="Liu C."/>
            <person name="Liu B."/>
            <person name="Ren Y."/>
            <person name="Zhang Y."/>
            <person name="Wang H."/>
            <person name="Li S."/>
            <person name="Jiang F."/>
            <person name="Yin L."/>
            <person name="Zhang G."/>
            <person name="Qian W."/>
            <person name="Fan W."/>
        </authorList>
    </citation>
    <scope>NUCLEOTIDE SEQUENCE [LARGE SCALE GENOMIC DNA]</scope>
    <source>
        <strain evidence="2">SZHN2017</strain>
        <tissue evidence="2">Muscle</tissue>
    </source>
</reference>
<name>A0A2T7NM05_POMCA</name>
<comment type="caution">
    <text evidence="2">The sequence shown here is derived from an EMBL/GenBank/DDBJ whole genome shotgun (WGS) entry which is preliminary data.</text>
</comment>
<dbReference type="EMBL" id="PZQS01000011">
    <property type="protein sequence ID" value="PVD22199.1"/>
    <property type="molecule type" value="Genomic_DNA"/>
</dbReference>
<accession>A0A2T7NM05</accession>
<evidence type="ECO:0008006" key="4">
    <source>
        <dbReference type="Google" id="ProtNLM"/>
    </source>
</evidence>
<protein>
    <recommendedName>
        <fullName evidence="4">Transglutaminase-like domain-containing protein</fullName>
    </recommendedName>
</protein>
<dbReference type="OrthoDB" id="6129702at2759"/>